<proteinExistence type="predicted"/>
<evidence type="ECO:0000313" key="5">
    <source>
        <dbReference type="Proteomes" id="UP000014281"/>
    </source>
</evidence>
<evidence type="ECO:0000256" key="2">
    <source>
        <dbReference type="SAM" id="Phobius"/>
    </source>
</evidence>
<feature type="compositionally biased region" description="Polar residues" evidence="1">
    <location>
        <begin position="106"/>
        <end position="127"/>
    </location>
</feature>
<evidence type="ECO:0000313" key="4">
    <source>
        <dbReference type="EMBL" id="EPC18402.1"/>
    </source>
</evidence>
<dbReference type="Proteomes" id="UP000014281">
    <property type="component" value="Unassembled WGS sequence"/>
</dbReference>
<keyword evidence="4" id="KW-0378">Hydrolase</keyword>
<dbReference type="PROSITE" id="PS50911">
    <property type="entry name" value="CHAP"/>
    <property type="match status" value="1"/>
</dbReference>
<dbReference type="GO" id="GO:0016787">
    <property type="term" value="F:hydrolase activity"/>
    <property type="evidence" value="ECO:0007669"/>
    <property type="project" value="UniProtKB-KW"/>
</dbReference>
<dbReference type="RefSeq" id="WP_016383733.1">
    <property type="nucleotide sequence ID" value="NZ_ANKW01000034.1"/>
</dbReference>
<dbReference type="CDD" id="cd12797">
    <property type="entry name" value="M23_peptidase"/>
    <property type="match status" value="1"/>
</dbReference>
<dbReference type="EMBL" id="ANKW01000034">
    <property type="protein sequence ID" value="EPC18402.1"/>
    <property type="molecule type" value="Genomic_DNA"/>
</dbReference>
<name>A0A8E0I437_LACPA</name>
<feature type="compositionally biased region" description="Basic residues" evidence="1">
    <location>
        <begin position="132"/>
        <end position="148"/>
    </location>
</feature>
<dbReference type="AlphaFoldDB" id="A0A8E0I437"/>
<dbReference type="InterPro" id="IPR038765">
    <property type="entry name" value="Papain-like_cys_pep_sf"/>
</dbReference>
<organism evidence="4 5">
    <name type="scientific">Lacticaseibacillus paracasei subsp. paracasei Lpp122</name>
    <dbReference type="NCBI Taxonomy" id="1256218"/>
    <lineage>
        <taxon>Bacteria</taxon>
        <taxon>Bacillati</taxon>
        <taxon>Bacillota</taxon>
        <taxon>Bacilli</taxon>
        <taxon>Lactobacillales</taxon>
        <taxon>Lactobacillaceae</taxon>
        <taxon>Lacticaseibacillus</taxon>
    </lineage>
</organism>
<feature type="transmembrane region" description="Helical" evidence="2">
    <location>
        <begin position="198"/>
        <end position="227"/>
    </location>
</feature>
<dbReference type="SUPFAM" id="SSF51261">
    <property type="entry name" value="Duplicated hybrid motif"/>
    <property type="match status" value="1"/>
</dbReference>
<dbReference type="InterPro" id="IPR007921">
    <property type="entry name" value="CHAP_dom"/>
</dbReference>
<sequence length="832" mass="89774">MANNWKDMLLNKQHHDPKDALVSADPSRFKKALRGNKYRIQGVGGFGGKRFVRKKGQFRRGLLAQSAKAKKKQAGWVKRFRHRSRQALQHGAVETAKKSAVVAANNGQQNEDQNDPTYQSLAKTKQGASRLRAQRKRHRNRKGKRLAKKLGEPVQTSYSRKSIRKMMKQRALKGATLSWRHPISSARQMLKLLLSVPIMIKSVSIILIIGIAFSLLAMMSSMFGWLVPAMSTTADSKPLTDAYSYITELDTDATKEVIDSMANTSGRSLIINGQEATTDGIELISDFDRELAYLSIKYDDFKVDDAFKQKIKKLHDQMMTVTVNAKTVTVNLSSFDEWEKNHPKALSQNDKDRLDAMQQVGQYRTQEILGSPFENQDETIMVNDRYAWRLRSGEKNMSNHIRISSDVGKKIVAVMSGTVLSCSNGSVTIATDSKRTVIGGLKTISVKPYQEVKKGDQIGTSEKNITLQLTKITQQSAPQESSTAPSSSTDSDSVPSTPGLTSKGSVSSAPATSTSGSGSSESTSSASPAQPIEEELNPAFALPNVKYTYATTYGLVTSGGDLTGQDFDAGKFHAAWVKYFSNGVLADKESYSIDAAKKAGVNPALIAAIMGTESSWGTSAAVRGANNPSGQMSGGTIIAYPSLEAGIDATGTTLHNLVVTRGLNTVQKLGAAYAPVGALNDPNNLNLNWVPNVNKLLAIFGFKSGDSIGNITLHNGGNSYPVGQCTWWAKARSGWAANNWGNGADWGNSAAAAGFSVDHTPQQGALVSFAAGQMVGNWQADPVYGHVAYVEAVDTDKGTITISQGGTGFKQQPGPNLQTLGNVGAYTYIHPR</sequence>
<comment type="caution">
    <text evidence="4">The sequence shown here is derived from an EMBL/GenBank/DDBJ whole genome shotgun (WGS) entry which is preliminary data.</text>
</comment>
<dbReference type="SUPFAM" id="SSF54001">
    <property type="entry name" value="Cysteine proteinases"/>
    <property type="match status" value="1"/>
</dbReference>
<dbReference type="InterPro" id="IPR011055">
    <property type="entry name" value="Dup_hybrid_motif"/>
</dbReference>
<feature type="region of interest" description="Disordered" evidence="1">
    <location>
        <begin position="472"/>
        <end position="530"/>
    </location>
</feature>
<gene>
    <name evidence="4" type="ORF">Lpp122_1874</name>
</gene>
<accession>A0A8E0I437</accession>
<evidence type="ECO:0000256" key="1">
    <source>
        <dbReference type="SAM" id="MobiDB-lite"/>
    </source>
</evidence>
<reference evidence="4 5" key="1">
    <citation type="journal article" date="2013" name="PLoS ONE">
        <title>Lactobacillus paracasei comparative genomics: towards species pan-genome definition and exploitation of diversity.</title>
        <authorList>
            <person name="Smokvina T."/>
            <person name="Wels M."/>
            <person name="Polka J."/>
            <person name="Chervaux C."/>
            <person name="Brisse S."/>
            <person name="Boekhorst J."/>
            <person name="van Hylckama Vlieg J.E."/>
            <person name="Siezen R.J."/>
        </authorList>
    </citation>
    <scope>NUCLEOTIDE SEQUENCE [LARGE SCALE GENOMIC DNA]</scope>
    <source>
        <strain evidence="4 5">Lpp122</strain>
    </source>
</reference>
<dbReference type="Gene3D" id="3.90.1720.10">
    <property type="entry name" value="endopeptidase domain like (from Nostoc punctiforme)"/>
    <property type="match status" value="1"/>
</dbReference>
<evidence type="ECO:0000259" key="3">
    <source>
        <dbReference type="PROSITE" id="PS50911"/>
    </source>
</evidence>
<keyword evidence="2" id="KW-0812">Transmembrane</keyword>
<feature type="region of interest" description="Disordered" evidence="1">
    <location>
        <begin position="106"/>
        <end position="162"/>
    </location>
</feature>
<feature type="domain" description="Peptidase C51" evidence="3">
    <location>
        <begin position="700"/>
        <end position="830"/>
    </location>
</feature>
<dbReference type="Gene3D" id="2.70.70.10">
    <property type="entry name" value="Glucose Permease (Domain IIA)"/>
    <property type="match status" value="1"/>
</dbReference>
<protein>
    <submittedName>
        <fullName evidence="4">Cell-wall associated glycosyl hydrolase</fullName>
    </submittedName>
</protein>
<feature type="compositionally biased region" description="Low complexity" evidence="1">
    <location>
        <begin position="473"/>
        <end position="527"/>
    </location>
</feature>
<dbReference type="Pfam" id="PF05257">
    <property type="entry name" value="CHAP"/>
    <property type="match status" value="1"/>
</dbReference>
<keyword evidence="2" id="KW-1133">Transmembrane helix</keyword>
<keyword evidence="2" id="KW-0472">Membrane</keyword>